<evidence type="ECO:0000313" key="7">
    <source>
        <dbReference type="Proteomes" id="UP000007161"/>
    </source>
</evidence>
<evidence type="ECO:0000256" key="4">
    <source>
        <dbReference type="ARBA" id="ARBA00022833"/>
    </source>
</evidence>
<evidence type="ECO:0000256" key="3">
    <source>
        <dbReference type="ARBA" id="ARBA00022801"/>
    </source>
</evidence>
<evidence type="ECO:0000256" key="2">
    <source>
        <dbReference type="ARBA" id="ARBA00022723"/>
    </source>
</evidence>
<dbReference type="InterPro" id="IPR051453">
    <property type="entry name" value="MBL_Glyoxalase_II"/>
</dbReference>
<dbReference type="CDD" id="cd06262">
    <property type="entry name" value="metallo-hydrolase-like_MBL-fold"/>
    <property type="match status" value="1"/>
</dbReference>
<dbReference type="GO" id="GO:0016787">
    <property type="term" value="F:hydrolase activity"/>
    <property type="evidence" value="ECO:0007669"/>
    <property type="project" value="UniProtKB-KW"/>
</dbReference>
<keyword evidence="3 6" id="KW-0378">Hydrolase</keyword>
<dbReference type="Pfam" id="PF00753">
    <property type="entry name" value="Lactamase_B"/>
    <property type="match status" value="1"/>
</dbReference>
<evidence type="ECO:0000313" key="6">
    <source>
        <dbReference type="EMBL" id="AEX85988.1"/>
    </source>
</evidence>
<keyword evidence="2" id="KW-0479">Metal-binding</keyword>
<dbReference type="Gene3D" id="3.60.15.10">
    <property type="entry name" value="Ribonuclease Z/Hydroxyacylglutathione hydrolase-like"/>
    <property type="match status" value="1"/>
</dbReference>
<dbReference type="AlphaFoldDB" id="H2J4P6"/>
<accession>H2J4P6</accession>
<dbReference type="Proteomes" id="UP000007161">
    <property type="component" value="Chromosome"/>
</dbReference>
<comment type="cofactor">
    <cofactor evidence="1">
        <name>Zn(2+)</name>
        <dbReference type="ChEBI" id="CHEBI:29105"/>
    </cofactor>
</comment>
<name>H2J4P6_MARPK</name>
<gene>
    <name evidence="6" type="ordered locus">Marpi_1598</name>
</gene>
<reference evidence="6 7" key="1">
    <citation type="journal article" date="2012" name="J. Bacteriol.">
        <title>Complete Genome Sequence of the Thermophilic, Piezophilic, Heterotrophic Bacterium Marinitoga piezophila KA3.</title>
        <authorList>
            <person name="Lucas S."/>
            <person name="Han J."/>
            <person name="Lapidus A."/>
            <person name="Cheng J.F."/>
            <person name="Goodwin L.A."/>
            <person name="Pitluck S."/>
            <person name="Peters L."/>
            <person name="Mikhailova N."/>
            <person name="Teshima H."/>
            <person name="Detter J.C."/>
            <person name="Han C."/>
            <person name="Tapia R."/>
            <person name="Land M."/>
            <person name="Hauser L."/>
            <person name="Kyrpides N.C."/>
            <person name="Ivanova N."/>
            <person name="Pagani I."/>
            <person name="Vannier P."/>
            <person name="Oger P."/>
            <person name="Bartlett D.H."/>
            <person name="Noll K.M."/>
            <person name="Woyke T."/>
            <person name="Jebbar M."/>
        </authorList>
    </citation>
    <scope>NUCLEOTIDE SEQUENCE [LARGE SCALE GENOMIC DNA]</scope>
    <source>
        <strain evidence="7">DSM 14283 / JCM 11233 / KA3</strain>
    </source>
</reference>
<dbReference type="EMBL" id="CP003257">
    <property type="protein sequence ID" value="AEX85988.1"/>
    <property type="molecule type" value="Genomic_DNA"/>
</dbReference>
<dbReference type="RefSeq" id="WP_014297059.1">
    <property type="nucleotide sequence ID" value="NC_016751.1"/>
</dbReference>
<dbReference type="eggNOG" id="COG0491">
    <property type="taxonomic scope" value="Bacteria"/>
</dbReference>
<dbReference type="STRING" id="443254.Marpi_1598"/>
<dbReference type="GO" id="GO:0046872">
    <property type="term" value="F:metal ion binding"/>
    <property type="evidence" value="ECO:0007669"/>
    <property type="project" value="UniProtKB-KW"/>
</dbReference>
<dbReference type="OrthoDB" id="9802248at2"/>
<sequence length="219" mass="25355">MDLIPFYEKGNTKVFLFILPPFGVNTYVIDDDNTLIIIDPGKGNDIIFQFFNPENYPEKYILITHGHYDHIAGLEILKDKGFKILVPHKEISYLNDSSKNLSYMFGVDFKLNINVETLYEGYYKIGNLKFLAKYFPGHTPGSMIYDFGNFIFTGDFMFSDSIGRTDLPYGDEKMMKRSISIFKEFIKSKKDTTIIMPGHMNICYLEELKNDNIFLKYGG</sequence>
<dbReference type="SMART" id="SM00849">
    <property type="entry name" value="Lactamase_B"/>
    <property type="match status" value="1"/>
</dbReference>
<dbReference type="HOGENOM" id="CLU_030571_5_2_0"/>
<evidence type="ECO:0000259" key="5">
    <source>
        <dbReference type="SMART" id="SM00849"/>
    </source>
</evidence>
<dbReference type="InterPro" id="IPR036866">
    <property type="entry name" value="RibonucZ/Hydroxyglut_hydro"/>
</dbReference>
<dbReference type="KEGG" id="mpz:Marpi_1598"/>
<protein>
    <submittedName>
        <fullName evidence="6">Zn-dependent hydrolase, glyoxylase</fullName>
    </submittedName>
</protein>
<keyword evidence="4" id="KW-0862">Zinc</keyword>
<reference evidence="7" key="2">
    <citation type="submission" date="2012-01" db="EMBL/GenBank/DDBJ databases">
        <title>Complete sequence of chromosome of Marinitoga piezophila KA3.</title>
        <authorList>
            <person name="Lucas S."/>
            <person name="Han J."/>
            <person name="Lapidus A."/>
            <person name="Cheng J.-F."/>
            <person name="Goodwin L."/>
            <person name="Pitluck S."/>
            <person name="Peters L."/>
            <person name="Mikhailova N."/>
            <person name="Teshima H."/>
            <person name="Detter J.C."/>
            <person name="Han C."/>
            <person name="Tapia R."/>
            <person name="Land M."/>
            <person name="Hauser L."/>
            <person name="Kyrpides N."/>
            <person name="Ivanova N."/>
            <person name="Pagani I."/>
            <person name="Jebbar M."/>
            <person name="Vannier P."/>
            <person name="Oger P."/>
            <person name="Cario A."/>
            <person name="Bartlett D."/>
            <person name="Noll K.M."/>
            <person name="Woyke T."/>
        </authorList>
    </citation>
    <scope>NUCLEOTIDE SEQUENCE [LARGE SCALE GENOMIC DNA]</scope>
    <source>
        <strain evidence="7">DSM 14283 / JCM 11233 / KA3</strain>
    </source>
</reference>
<evidence type="ECO:0000256" key="1">
    <source>
        <dbReference type="ARBA" id="ARBA00001947"/>
    </source>
</evidence>
<dbReference type="PANTHER" id="PTHR46233:SF3">
    <property type="entry name" value="HYDROXYACYLGLUTATHIONE HYDROLASE GLOC"/>
    <property type="match status" value="1"/>
</dbReference>
<keyword evidence="7" id="KW-1185">Reference proteome</keyword>
<feature type="domain" description="Metallo-beta-lactamase" evidence="5">
    <location>
        <begin position="23"/>
        <end position="199"/>
    </location>
</feature>
<proteinExistence type="predicted"/>
<dbReference type="SUPFAM" id="SSF56281">
    <property type="entry name" value="Metallo-hydrolase/oxidoreductase"/>
    <property type="match status" value="1"/>
</dbReference>
<dbReference type="InterPro" id="IPR001279">
    <property type="entry name" value="Metallo-B-lactamas"/>
</dbReference>
<organism evidence="6 7">
    <name type="scientific">Marinitoga piezophila (strain DSM 14283 / JCM 11233 / KA3)</name>
    <dbReference type="NCBI Taxonomy" id="443254"/>
    <lineage>
        <taxon>Bacteria</taxon>
        <taxon>Thermotogati</taxon>
        <taxon>Thermotogota</taxon>
        <taxon>Thermotogae</taxon>
        <taxon>Petrotogales</taxon>
        <taxon>Petrotogaceae</taxon>
        <taxon>Marinitoga</taxon>
    </lineage>
</organism>
<dbReference type="PANTHER" id="PTHR46233">
    <property type="entry name" value="HYDROXYACYLGLUTATHIONE HYDROLASE GLOC"/>
    <property type="match status" value="1"/>
</dbReference>